<protein>
    <submittedName>
        <fullName evidence="1">Uncharacterized protein</fullName>
    </submittedName>
</protein>
<organism evidence="1 2">
    <name type="scientific">Morus notabilis</name>
    <dbReference type="NCBI Taxonomy" id="981085"/>
    <lineage>
        <taxon>Eukaryota</taxon>
        <taxon>Viridiplantae</taxon>
        <taxon>Streptophyta</taxon>
        <taxon>Embryophyta</taxon>
        <taxon>Tracheophyta</taxon>
        <taxon>Spermatophyta</taxon>
        <taxon>Magnoliopsida</taxon>
        <taxon>eudicotyledons</taxon>
        <taxon>Gunneridae</taxon>
        <taxon>Pentapetalae</taxon>
        <taxon>rosids</taxon>
        <taxon>fabids</taxon>
        <taxon>Rosales</taxon>
        <taxon>Moraceae</taxon>
        <taxon>Moreae</taxon>
        <taxon>Morus</taxon>
    </lineage>
</organism>
<reference evidence="2" key="1">
    <citation type="submission" date="2013-01" db="EMBL/GenBank/DDBJ databases">
        <title>Draft Genome Sequence of a Mulberry Tree, Morus notabilis C.K. Schneid.</title>
        <authorList>
            <person name="He N."/>
            <person name="Zhao S."/>
        </authorList>
    </citation>
    <scope>NUCLEOTIDE SEQUENCE</scope>
</reference>
<proteinExistence type="predicted"/>
<evidence type="ECO:0000313" key="2">
    <source>
        <dbReference type="Proteomes" id="UP000030645"/>
    </source>
</evidence>
<accession>W9R6G6</accession>
<gene>
    <name evidence="1" type="ORF">L484_016543</name>
</gene>
<keyword evidence="2" id="KW-1185">Reference proteome</keyword>
<dbReference type="Proteomes" id="UP000030645">
    <property type="component" value="Unassembled WGS sequence"/>
</dbReference>
<evidence type="ECO:0000313" key="1">
    <source>
        <dbReference type="EMBL" id="EXB39074.1"/>
    </source>
</evidence>
<name>W9R6G6_9ROSA</name>
<dbReference type="AlphaFoldDB" id="W9R6G6"/>
<sequence>MKWSETPVTWNSQSRTLNPGISHYLGSIALVSLTRAPRHLVDMNNPRNFIPSLLGRKSNILGRQSDCCSGFSRSHSTFRLIAIGSLLFLLLA</sequence>
<dbReference type="EMBL" id="KE343711">
    <property type="protein sequence ID" value="EXB39074.1"/>
    <property type="molecule type" value="Genomic_DNA"/>
</dbReference>